<dbReference type="InterPro" id="IPR005225">
    <property type="entry name" value="Small_GTP-bd"/>
</dbReference>
<dbReference type="Pfam" id="PF01926">
    <property type="entry name" value="MMR_HSR1"/>
    <property type="match status" value="1"/>
</dbReference>
<dbReference type="SUPFAM" id="SSF52540">
    <property type="entry name" value="P-loop containing nucleoside triphosphate hydrolases"/>
    <property type="match status" value="1"/>
</dbReference>
<keyword evidence="4" id="KW-1133">Transmembrane helix</keyword>
<keyword evidence="2" id="KW-0812">Transmembrane</keyword>
<keyword evidence="3" id="KW-0547">Nucleotide-binding</keyword>
<dbReference type="EMBL" id="JAMZMM010000003">
    <property type="protein sequence ID" value="MCP2726956.1"/>
    <property type="molecule type" value="Genomic_DNA"/>
</dbReference>
<dbReference type="Proteomes" id="UP001204953">
    <property type="component" value="Unassembled WGS sequence"/>
</dbReference>
<dbReference type="PANTHER" id="PTHR42714:SF6">
    <property type="entry name" value="TRANSLATION INITIATION FACTOR IF-2"/>
    <property type="match status" value="1"/>
</dbReference>
<evidence type="ECO:0000313" key="9">
    <source>
        <dbReference type="EMBL" id="MCP2726956.1"/>
    </source>
</evidence>
<dbReference type="GO" id="GO:0005737">
    <property type="term" value="C:cytoplasm"/>
    <property type="evidence" value="ECO:0007669"/>
    <property type="project" value="TreeGrafter"/>
</dbReference>
<dbReference type="GO" id="GO:0002098">
    <property type="term" value="P:tRNA wobble uridine modification"/>
    <property type="evidence" value="ECO:0007669"/>
    <property type="project" value="TreeGrafter"/>
</dbReference>
<accession>A0AAE3GLS8</accession>
<evidence type="ECO:0000256" key="7">
    <source>
        <dbReference type="SAM" id="MobiDB-lite"/>
    </source>
</evidence>
<comment type="caution">
    <text evidence="9">The sequence shown here is derived from an EMBL/GenBank/DDBJ whole genome shotgun (WGS) entry which is preliminary data.</text>
</comment>
<feature type="domain" description="G" evidence="8">
    <location>
        <begin position="74"/>
        <end position="187"/>
    </location>
</feature>
<dbReference type="InterPro" id="IPR021147">
    <property type="entry name" value="DUF697"/>
</dbReference>
<feature type="region of interest" description="Disordered" evidence="7">
    <location>
        <begin position="1"/>
        <end position="22"/>
    </location>
</feature>
<evidence type="ECO:0000256" key="3">
    <source>
        <dbReference type="ARBA" id="ARBA00022741"/>
    </source>
</evidence>
<reference evidence="9" key="1">
    <citation type="submission" date="2022-06" db="EMBL/GenBank/DDBJ databases">
        <title>New cyanobacteria of genus Symplocastrum in benthos of Lake Baikal.</title>
        <authorList>
            <person name="Sorokovikova E."/>
            <person name="Tikhonova I."/>
            <person name="Krasnopeev A."/>
            <person name="Evseev P."/>
            <person name="Gladkikh A."/>
            <person name="Belykh O."/>
        </authorList>
    </citation>
    <scope>NUCLEOTIDE SEQUENCE</scope>
    <source>
        <strain evidence="9">BBK-W-15</strain>
    </source>
</reference>
<dbReference type="Gene3D" id="3.40.50.300">
    <property type="entry name" value="P-loop containing nucleotide triphosphate hydrolases"/>
    <property type="match status" value="1"/>
</dbReference>
<dbReference type="Pfam" id="PF05128">
    <property type="entry name" value="DUF697"/>
    <property type="match status" value="1"/>
</dbReference>
<sequence length="474" mass="52348">MTQSSSRPTKLTRNQQQETDFNRTRASLRQALSWYTNLRRPREPFPDVELQAALRNELEVLQFSLDKLEQSVIRIATFGLVSRGKSSVVNALLGQKILQTGPLHGVTQWPKSVRWTPISEGKVQVELIDTPGLDEIQGEARAQMAKEVAGQADLILFVVAGDITRTEYKALCELRQAQKPLILVFNKIDLYPEKDRAAIYQQLQELGTGSPRDRRLQKLLSQNEIVMVAAEPAPLQVRVEWPNGKVTYQWETPLPQVDELKDKILTVLNREGRSLLSLNALFQSRNAQATIAQKTQEIRKKEAENLIWRFAKYKALGVALNPIGLLDVFGGTIADLVLIRSLSRLYGLPMTSYEAGKLWRKIVISSGGLLLGELGSSAILGLGKSASAIATTVDTPAGLTAYAGAAVTQASIAGYGAYAVGNAAQIYLEQGCTWGPLGASTVIQEILNSVEPDTILYRLRQELGEQVFNQPPRY</sequence>
<protein>
    <submittedName>
        <fullName evidence="9">GTP-binding protein</fullName>
    </submittedName>
</protein>
<evidence type="ECO:0000256" key="1">
    <source>
        <dbReference type="ARBA" id="ARBA00004141"/>
    </source>
</evidence>
<evidence type="ECO:0000256" key="5">
    <source>
        <dbReference type="ARBA" id="ARBA00023134"/>
    </source>
</evidence>
<keyword evidence="10" id="KW-1185">Reference proteome</keyword>
<proteinExistence type="predicted"/>
<dbReference type="InterPro" id="IPR027417">
    <property type="entry name" value="P-loop_NTPase"/>
</dbReference>
<keyword evidence="6" id="KW-0472">Membrane</keyword>
<dbReference type="GO" id="GO:0005525">
    <property type="term" value="F:GTP binding"/>
    <property type="evidence" value="ECO:0007669"/>
    <property type="project" value="UniProtKB-KW"/>
</dbReference>
<comment type="subcellular location">
    <subcellularLocation>
        <location evidence="1">Membrane</location>
        <topology evidence="1">Multi-pass membrane protein</topology>
    </subcellularLocation>
</comment>
<evidence type="ECO:0000256" key="6">
    <source>
        <dbReference type="ARBA" id="ARBA00023136"/>
    </source>
</evidence>
<evidence type="ECO:0000256" key="2">
    <source>
        <dbReference type="ARBA" id="ARBA00022692"/>
    </source>
</evidence>
<organism evidence="9 10">
    <name type="scientific">Limnofasciculus baicalensis BBK-W-15</name>
    <dbReference type="NCBI Taxonomy" id="2699891"/>
    <lineage>
        <taxon>Bacteria</taxon>
        <taxon>Bacillati</taxon>
        <taxon>Cyanobacteriota</taxon>
        <taxon>Cyanophyceae</taxon>
        <taxon>Coleofasciculales</taxon>
        <taxon>Coleofasciculaceae</taxon>
        <taxon>Limnofasciculus</taxon>
        <taxon>Limnofasciculus baicalensis</taxon>
    </lineage>
</organism>
<dbReference type="InterPro" id="IPR006073">
    <property type="entry name" value="GTP-bd"/>
</dbReference>
<evidence type="ECO:0000313" key="10">
    <source>
        <dbReference type="Proteomes" id="UP001204953"/>
    </source>
</evidence>
<dbReference type="CDD" id="cd00880">
    <property type="entry name" value="Era_like"/>
    <property type="match status" value="1"/>
</dbReference>
<evidence type="ECO:0000256" key="4">
    <source>
        <dbReference type="ARBA" id="ARBA00022989"/>
    </source>
</evidence>
<dbReference type="NCBIfam" id="TIGR00231">
    <property type="entry name" value="small_GTP"/>
    <property type="match status" value="1"/>
</dbReference>
<evidence type="ECO:0000259" key="8">
    <source>
        <dbReference type="Pfam" id="PF01926"/>
    </source>
</evidence>
<dbReference type="PANTHER" id="PTHR42714">
    <property type="entry name" value="TRNA MODIFICATION GTPASE GTPBP3"/>
    <property type="match status" value="1"/>
</dbReference>
<name>A0AAE3GLS8_9CYAN</name>
<keyword evidence="5" id="KW-0342">GTP-binding</keyword>
<dbReference type="GO" id="GO:0016020">
    <property type="term" value="C:membrane"/>
    <property type="evidence" value="ECO:0007669"/>
    <property type="project" value="UniProtKB-SubCell"/>
</dbReference>
<dbReference type="GO" id="GO:0030488">
    <property type="term" value="P:tRNA methylation"/>
    <property type="evidence" value="ECO:0007669"/>
    <property type="project" value="TreeGrafter"/>
</dbReference>
<gene>
    <name evidence="9" type="ORF">NJ959_00495</name>
</gene>
<dbReference type="AlphaFoldDB" id="A0AAE3GLS8"/>